<sequence length="71" mass="8632">MCKFLDTQNNTCTIHNHRPEICRIDVMYEKVYKQHFDVLEFYTLKYRGLQSFKAQIEHNKLIKKGAICHYH</sequence>
<dbReference type="Pfam" id="PF03692">
    <property type="entry name" value="CxxCxxCC"/>
    <property type="match status" value="1"/>
</dbReference>
<evidence type="ECO:0000313" key="2">
    <source>
        <dbReference type="Proteomes" id="UP001210261"/>
    </source>
</evidence>
<gene>
    <name evidence="1" type="ORF">PF021_08000</name>
</gene>
<dbReference type="Proteomes" id="UP001210261">
    <property type="component" value="Unassembled WGS sequence"/>
</dbReference>
<dbReference type="EMBL" id="JAQHXR010000007">
    <property type="protein sequence ID" value="MDA3969605.1"/>
    <property type="molecule type" value="Genomic_DNA"/>
</dbReference>
<comment type="caution">
    <text evidence="1">The sequence shown here is derived from an EMBL/GenBank/DDBJ whole genome shotgun (WGS) entry which is preliminary data.</text>
</comment>
<keyword evidence="2" id="KW-1185">Reference proteome</keyword>
<dbReference type="InterPro" id="IPR005358">
    <property type="entry name" value="Puta_zinc/iron-chelating_dom"/>
</dbReference>
<reference evidence="1 2" key="1">
    <citation type="submission" date="2023-01" db="EMBL/GenBank/DDBJ databases">
        <title>Description of Helicobacter ibis sp. nov. isolated from faecal droppings of black-faced ibis (Theristicus melanopis).</title>
        <authorList>
            <person name="Lopez-Cantillo M."/>
            <person name="Vidal-Veuthey B."/>
            <person name="Mella A."/>
            <person name="De La Haba R."/>
            <person name="Collado L."/>
        </authorList>
    </citation>
    <scope>NUCLEOTIDE SEQUENCE [LARGE SCALE GENOMIC DNA]</scope>
    <source>
        <strain evidence="1 2">A82</strain>
    </source>
</reference>
<proteinExistence type="predicted"/>
<accession>A0ABT4VFW0</accession>
<organism evidence="1 2">
    <name type="scientific">Helicobacter ibis</name>
    <dbReference type="NCBI Taxonomy" id="2962633"/>
    <lineage>
        <taxon>Bacteria</taxon>
        <taxon>Pseudomonadati</taxon>
        <taxon>Campylobacterota</taxon>
        <taxon>Epsilonproteobacteria</taxon>
        <taxon>Campylobacterales</taxon>
        <taxon>Helicobacteraceae</taxon>
        <taxon>Helicobacter</taxon>
    </lineage>
</organism>
<evidence type="ECO:0000313" key="1">
    <source>
        <dbReference type="EMBL" id="MDA3969605.1"/>
    </source>
</evidence>
<name>A0ABT4VFW0_9HELI</name>
<protein>
    <submittedName>
        <fullName evidence="1">YkgJ family cysteine cluster protein</fullName>
    </submittedName>
</protein>